<keyword evidence="8 16" id="KW-0418">Kinase</keyword>
<name>Q01T11_SOLUE</name>
<dbReference type="InterPro" id="IPR005467">
    <property type="entry name" value="His_kinase_dom"/>
</dbReference>
<keyword evidence="13" id="KW-0812">Transmembrane</keyword>
<dbReference type="OrthoDB" id="9796330at2"/>
<evidence type="ECO:0000259" key="14">
    <source>
        <dbReference type="PROSITE" id="PS50109"/>
    </source>
</evidence>
<evidence type="ECO:0000259" key="15">
    <source>
        <dbReference type="PROSITE" id="PS50885"/>
    </source>
</evidence>
<dbReference type="InterPro" id="IPR036097">
    <property type="entry name" value="HisK_dim/P_sf"/>
</dbReference>
<gene>
    <name evidence="16" type="ordered locus">Acid_6283</name>
</gene>
<reference evidence="16" key="1">
    <citation type="submission" date="2006-10" db="EMBL/GenBank/DDBJ databases">
        <title>Complete sequence of Solibacter usitatus Ellin6076.</title>
        <authorList>
            <consortium name="US DOE Joint Genome Institute"/>
            <person name="Copeland A."/>
            <person name="Lucas S."/>
            <person name="Lapidus A."/>
            <person name="Barry K."/>
            <person name="Detter J.C."/>
            <person name="Glavina del Rio T."/>
            <person name="Hammon N."/>
            <person name="Israni S."/>
            <person name="Dalin E."/>
            <person name="Tice H."/>
            <person name="Pitluck S."/>
            <person name="Thompson L.S."/>
            <person name="Brettin T."/>
            <person name="Bruce D."/>
            <person name="Han C."/>
            <person name="Tapia R."/>
            <person name="Gilna P."/>
            <person name="Schmutz J."/>
            <person name="Larimer F."/>
            <person name="Land M."/>
            <person name="Hauser L."/>
            <person name="Kyrpides N."/>
            <person name="Mikhailova N."/>
            <person name="Janssen P.H."/>
            <person name="Kuske C.R."/>
            <person name="Richardson P."/>
        </authorList>
    </citation>
    <scope>NUCLEOTIDE SEQUENCE</scope>
    <source>
        <strain evidence="16">Ellin6076</strain>
    </source>
</reference>
<accession>Q01T11</accession>
<evidence type="ECO:0000256" key="11">
    <source>
        <dbReference type="ARBA" id="ARBA00023136"/>
    </source>
</evidence>
<evidence type="ECO:0000256" key="5">
    <source>
        <dbReference type="ARBA" id="ARBA00022553"/>
    </source>
</evidence>
<evidence type="ECO:0000256" key="3">
    <source>
        <dbReference type="ARBA" id="ARBA00012438"/>
    </source>
</evidence>
<evidence type="ECO:0000256" key="4">
    <source>
        <dbReference type="ARBA" id="ARBA00022475"/>
    </source>
</evidence>
<dbReference type="InterPro" id="IPR036890">
    <property type="entry name" value="HATPase_C_sf"/>
</dbReference>
<dbReference type="GO" id="GO:0005886">
    <property type="term" value="C:plasma membrane"/>
    <property type="evidence" value="ECO:0007669"/>
    <property type="project" value="UniProtKB-SubCell"/>
</dbReference>
<evidence type="ECO:0000256" key="2">
    <source>
        <dbReference type="ARBA" id="ARBA00004236"/>
    </source>
</evidence>
<keyword evidence="13" id="KW-1133">Transmembrane helix</keyword>
<proteinExistence type="predicted"/>
<evidence type="ECO:0000256" key="6">
    <source>
        <dbReference type="ARBA" id="ARBA00022679"/>
    </source>
</evidence>
<dbReference type="AlphaFoldDB" id="Q01T11"/>
<evidence type="ECO:0000256" key="13">
    <source>
        <dbReference type="SAM" id="Phobius"/>
    </source>
</evidence>
<dbReference type="Pfam" id="PF00672">
    <property type="entry name" value="HAMP"/>
    <property type="match status" value="1"/>
</dbReference>
<evidence type="ECO:0000313" key="16">
    <source>
        <dbReference type="EMBL" id="ABJ87209.1"/>
    </source>
</evidence>
<protein>
    <recommendedName>
        <fullName evidence="3">histidine kinase</fullName>
        <ecNumber evidence="3">2.7.13.3</ecNumber>
    </recommendedName>
</protein>
<sequence length="489" mass="53725" precursor="true">MTGRIFLKLIVGVLGLLLIALLTVDYFATNVAQENYIQNLTQQLTDKGRMLALTFPSPESLDAASARRMAQAVGGRITVVRSDGKVLVDTEANPSEMENHGSRKEIREAFQQGAGSEIRQSATIGVSFLYVAVPVAGGASAIRIAFPLSEINRQIGQIRGKILVSTSVAFLPAVLIVAILARFISRRLAAIMAHAGELARGNFRARLPQTDSSEFGQLEQTLNETAENLQQTVSQLQHEHSELEKLERIRKDFVINVSHELRTPLASIQGYTETLIDGALTDPDHNMRFLGIIRHNAERLARLTEDLLTLSRVEQKRQKFEFDLHSANALIHDAFELVSPIARKNYIELVEERAPEDAVVCCDSEAVSQILSNLLDNAIKYTPADGKITMGATPVGSMVEFFVRDTGAGIPEEDLPRLFERFYRVDKARSRELGGTGLGLSIVKHMVAAHSGATRVESVVHQGSTFYFTLPVDEAALGHETLNPEFTAS</sequence>
<dbReference type="InParanoid" id="Q01T11"/>
<comment type="subcellular location">
    <subcellularLocation>
        <location evidence="2">Cell membrane</location>
    </subcellularLocation>
</comment>
<dbReference type="CDD" id="cd00082">
    <property type="entry name" value="HisKA"/>
    <property type="match status" value="1"/>
</dbReference>
<dbReference type="SUPFAM" id="SSF47384">
    <property type="entry name" value="Homodimeric domain of signal transducing histidine kinase"/>
    <property type="match status" value="1"/>
</dbReference>
<keyword evidence="12" id="KW-0175">Coiled coil</keyword>
<dbReference type="InterPro" id="IPR003594">
    <property type="entry name" value="HATPase_dom"/>
</dbReference>
<feature type="transmembrane region" description="Helical" evidence="13">
    <location>
        <begin position="6"/>
        <end position="28"/>
    </location>
</feature>
<dbReference type="Pfam" id="PF02518">
    <property type="entry name" value="HATPase_c"/>
    <property type="match status" value="1"/>
</dbReference>
<keyword evidence="6" id="KW-0808">Transferase</keyword>
<dbReference type="SMART" id="SM00388">
    <property type="entry name" value="HisKA"/>
    <property type="match status" value="1"/>
</dbReference>
<dbReference type="InterPro" id="IPR003661">
    <property type="entry name" value="HisK_dim/P_dom"/>
</dbReference>
<dbReference type="PANTHER" id="PTHR43711:SF1">
    <property type="entry name" value="HISTIDINE KINASE 1"/>
    <property type="match status" value="1"/>
</dbReference>
<keyword evidence="9" id="KW-0067">ATP-binding</keyword>
<dbReference type="EC" id="2.7.13.3" evidence="3"/>
<dbReference type="Gene3D" id="3.30.565.10">
    <property type="entry name" value="Histidine kinase-like ATPase, C-terminal domain"/>
    <property type="match status" value="1"/>
</dbReference>
<keyword evidence="7" id="KW-0547">Nucleotide-binding</keyword>
<dbReference type="Pfam" id="PF00512">
    <property type="entry name" value="HisKA"/>
    <property type="match status" value="1"/>
</dbReference>
<evidence type="ECO:0000256" key="8">
    <source>
        <dbReference type="ARBA" id="ARBA00022777"/>
    </source>
</evidence>
<evidence type="ECO:0000256" key="7">
    <source>
        <dbReference type="ARBA" id="ARBA00022741"/>
    </source>
</evidence>
<dbReference type="FunFam" id="1.10.287.130:FF:000008">
    <property type="entry name" value="Two-component sensor histidine kinase"/>
    <property type="match status" value="1"/>
</dbReference>
<evidence type="ECO:0000256" key="1">
    <source>
        <dbReference type="ARBA" id="ARBA00000085"/>
    </source>
</evidence>
<dbReference type="SMART" id="SM00387">
    <property type="entry name" value="HATPase_c"/>
    <property type="match status" value="1"/>
</dbReference>
<dbReference type="eggNOG" id="COG5000">
    <property type="taxonomic scope" value="Bacteria"/>
</dbReference>
<dbReference type="GO" id="GO:0000155">
    <property type="term" value="F:phosphorelay sensor kinase activity"/>
    <property type="evidence" value="ECO:0007669"/>
    <property type="project" value="InterPro"/>
</dbReference>
<feature type="transmembrane region" description="Helical" evidence="13">
    <location>
        <begin position="122"/>
        <end position="142"/>
    </location>
</feature>
<dbReference type="STRING" id="234267.Acid_6283"/>
<feature type="domain" description="Histidine kinase" evidence="14">
    <location>
        <begin position="256"/>
        <end position="474"/>
    </location>
</feature>
<dbReference type="HOGENOM" id="CLU_000445_89_2_0"/>
<evidence type="ECO:0000256" key="9">
    <source>
        <dbReference type="ARBA" id="ARBA00022840"/>
    </source>
</evidence>
<dbReference type="InterPro" id="IPR050736">
    <property type="entry name" value="Sensor_HK_Regulatory"/>
</dbReference>
<dbReference type="PROSITE" id="PS50109">
    <property type="entry name" value="HIS_KIN"/>
    <property type="match status" value="1"/>
</dbReference>
<dbReference type="PROSITE" id="PS50885">
    <property type="entry name" value="HAMP"/>
    <property type="match status" value="1"/>
</dbReference>
<dbReference type="InterPro" id="IPR004358">
    <property type="entry name" value="Sig_transdc_His_kin-like_C"/>
</dbReference>
<dbReference type="PRINTS" id="PR00344">
    <property type="entry name" value="BCTRLSENSOR"/>
</dbReference>
<feature type="domain" description="HAMP" evidence="15">
    <location>
        <begin position="182"/>
        <end position="234"/>
    </location>
</feature>
<dbReference type="CDD" id="cd00075">
    <property type="entry name" value="HATPase"/>
    <property type="match status" value="1"/>
</dbReference>
<dbReference type="eggNOG" id="COG5002">
    <property type="taxonomic scope" value="Bacteria"/>
</dbReference>
<dbReference type="GO" id="GO:0005524">
    <property type="term" value="F:ATP binding"/>
    <property type="evidence" value="ECO:0007669"/>
    <property type="project" value="UniProtKB-KW"/>
</dbReference>
<dbReference type="EMBL" id="CP000473">
    <property type="protein sequence ID" value="ABJ87209.1"/>
    <property type="molecule type" value="Genomic_DNA"/>
</dbReference>
<keyword evidence="10" id="KW-0902">Two-component regulatory system</keyword>
<dbReference type="Gene3D" id="1.10.287.130">
    <property type="match status" value="1"/>
</dbReference>
<dbReference type="SUPFAM" id="SSF158472">
    <property type="entry name" value="HAMP domain-like"/>
    <property type="match status" value="1"/>
</dbReference>
<organism evidence="16">
    <name type="scientific">Solibacter usitatus (strain Ellin6076)</name>
    <dbReference type="NCBI Taxonomy" id="234267"/>
    <lineage>
        <taxon>Bacteria</taxon>
        <taxon>Pseudomonadati</taxon>
        <taxon>Acidobacteriota</taxon>
        <taxon>Terriglobia</taxon>
        <taxon>Bryobacterales</taxon>
        <taxon>Solibacteraceae</taxon>
        <taxon>Candidatus Solibacter</taxon>
    </lineage>
</organism>
<dbReference type="CDD" id="cd06225">
    <property type="entry name" value="HAMP"/>
    <property type="match status" value="1"/>
</dbReference>
<feature type="coiled-coil region" evidence="12">
    <location>
        <begin position="219"/>
        <end position="249"/>
    </location>
</feature>
<dbReference type="PANTHER" id="PTHR43711">
    <property type="entry name" value="TWO-COMPONENT HISTIDINE KINASE"/>
    <property type="match status" value="1"/>
</dbReference>
<keyword evidence="11 13" id="KW-0472">Membrane</keyword>
<evidence type="ECO:0000256" key="12">
    <source>
        <dbReference type="SAM" id="Coils"/>
    </source>
</evidence>
<dbReference type="Gene3D" id="6.10.340.10">
    <property type="match status" value="1"/>
</dbReference>
<keyword evidence="4" id="KW-1003">Cell membrane</keyword>
<dbReference type="SUPFAM" id="SSF55874">
    <property type="entry name" value="ATPase domain of HSP90 chaperone/DNA topoisomerase II/histidine kinase"/>
    <property type="match status" value="1"/>
</dbReference>
<dbReference type="SMART" id="SM00304">
    <property type="entry name" value="HAMP"/>
    <property type="match status" value="1"/>
</dbReference>
<dbReference type="FunFam" id="3.30.565.10:FF:000006">
    <property type="entry name" value="Sensor histidine kinase WalK"/>
    <property type="match status" value="1"/>
</dbReference>
<comment type="catalytic activity">
    <reaction evidence="1">
        <text>ATP + protein L-histidine = ADP + protein N-phospho-L-histidine.</text>
        <dbReference type="EC" id="2.7.13.3"/>
    </reaction>
</comment>
<keyword evidence="5" id="KW-0597">Phosphoprotein</keyword>
<dbReference type="InterPro" id="IPR003660">
    <property type="entry name" value="HAMP_dom"/>
</dbReference>
<dbReference type="KEGG" id="sus:Acid_6283"/>
<evidence type="ECO:0000256" key="10">
    <source>
        <dbReference type="ARBA" id="ARBA00023012"/>
    </source>
</evidence>
<feature type="transmembrane region" description="Helical" evidence="13">
    <location>
        <begin position="162"/>
        <end position="184"/>
    </location>
</feature>